<organism evidence="2 3">
    <name type="scientific">Zizania palustris</name>
    <name type="common">Northern wild rice</name>
    <dbReference type="NCBI Taxonomy" id="103762"/>
    <lineage>
        <taxon>Eukaryota</taxon>
        <taxon>Viridiplantae</taxon>
        <taxon>Streptophyta</taxon>
        <taxon>Embryophyta</taxon>
        <taxon>Tracheophyta</taxon>
        <taxon>Spermatophyta</taxon>
        <taxon>Magnoliopsida</taxon>
        <taxon>Liliopsida</taxon>
        <taxon>Poales</taxon>
        <taxon>Poaceae</taxon>
        <taxon>BOP clade</taxon>
        <taxon>Oryzoideae</taxon>
        <taxon>Oryzeae</taxon>
        <taxon>Zizaniinae</taxon>
        <taxon>Zizania</taxon>
    </lineage>
</organism>
<proteinExistence type="predicted"/>
<dbReference type="Proteomes" id="UP000729402">
    <property type="component" value="Unassembled WGS sequence"/>
</dbReference>
<protein>
    <submittedName>
        <fullName evidence="2">Uncharacterized protein</fullName>
    </submittedName>
</protein>
<accession>A0A8J5S6Q3</accession>
<comment type="caution">
    <text evidence="2">The sequence shown here is derived from an EMBL/GenBank/DDBJ whole genome shotgun (WGS) entry which is preliminary data.</text>
</comment>
<keyword evidence="3" id="KW-1185">Reference proteome</keyword>
<sequence>MDKWIMGMKVPEMKMEENQGEKSNLLPAASPKTAMVEDTPYLDVADYADHCELVLGSKLVALPEDVVPSVVVDVPDATTNRGRIPFPLGDFVLVSWADPHHSVAPRRSATPCRLATVACVPPPGCSSAATTLTPQIARSAPLSTTRWPSLVSAPSDEASGQRPIFA</sequence>
<evidence type="ECO:0000313" key="3">
    <source>
        <dbReference type="Proteomes" id="UP000729402"/>
    </source>
</evidence>
<name>A0A8J5S6Q3_ZIZPA</name>
<dbReference type="EMBL" id="JAAALK010000285">
    <property type="protein sequence ID" value="KAG8065668.1"/>
    <property type="molecule type" value="Genomic_DNA"/>
</dbReference>
<feature type="region of interest" description="Disordered" evidence="1">
    <location>
        <begin position="146"/>
        <end position="166"/>
    </location>
</feature>
<reference evidence="2" key="2">
    <citation type="submission" date="2021-02" db="EMBL/GenBank/DDBJ databases">
        <authorList>
            <person name="Kimball J.A."/>
            <person name="Haas M.W."/>
            <person name="Macchietto M."/>
            <person name="Kono T."/>
            <person name="Duquette J."/>
            <person name="Shao M."/>
        </authorList>
    </citation>
    <scope>NUCLEOTIDE SEQUENCE</scope>
    <source>
        <tissue evidence="2">Fresh leaf tissue</tissue>
    </source>
</reference>
<evidence type="ECO:0000256" key="1">
    <source>
        <dbReference type="SAM" id="MobiDB-lite"/>
    </source>
</evidence>
<evidence type="ECO:0000313" key="2">
    <source>
        <dbReference type="EMBL" id="KAG8065668.1"/>
    </source>
</evidence>
<reference evidence="2" key="1">
    <citation type="journal article" date="2021" name="bioRxiv">
        <title>Whole Genome Assembly and Annotation of Northern Wild Rice, Zizania palustris L., Supports a Whole Genome Duplication in the Zizania Genus.</title>
        <authorList>
            <person name="Haas M."/>
            <person name="Kono T."/>
            <person name="Macchietto M."/>
            <person name="Millas R."/>
            <person name="McGilp L."/>
            <person name="Shao M."/>
            <person name="Duquette J."/>
            <person name="Hirsch C.N."/>
            <person name="Kimball J."/>
        </authorList>
    </citation>
    <scope>NUCLEOTIDE SEQUENCE</scope>
    <source>
        <tissue evidence="2">Fresh leaf tissue</tissue>
    </source>
</reference>
<gene>
    <name evidence="2" type="ORF">GUJ93_ZPchr0004g40234</name>
</gene>
<dbReference type="AlphaFoldDB" id="A0A8J5S6Q3"/>